<dbReference type="OrthoDB" id="5409353at2759"/>
<keyword evidence="3" id="KW-0732">Signal</keyword>
<reference evidence="5" key="1">
    <citation type="submission" date="2022-11" db="EMBL/GenBank/DDBJ databases">
        <authorList>
            <person name="Scott C."/>
            <person name="Bruce N."/>
        </authorList>
    </citation>
    <scope>NUCLEOTIDE SEQUENCE</scope>
</reference>
<feature type="region of interest" description="Disordered" evidence="1">
    <location>
        <begin position="292"/>
        <end position="320"/>
    </location>
</feature>
<proteinExistence type="predicted"/>
<accession>A0A9P1GUT4</accession>
<evidence type="ECO:0000313" key="6">
    <source>
        <dbReference type="Proteomes" id="UP000838763"/>
    </source>
</evidence>
<name>A0A9P1GUT4_9PEZI</name>
<evidence type="ECO:0000256" key="2">
    <source>
        <dbReference type="SAM" id="Phobius"/>
    </source>
</evidence>
<keyword evidence="2" id="KW-0472">Membrane</keyword>
<feature type="region of interest" description="Disordered" evidence="1">
    <location>
        <begin position="156"/>
        <end position="235"/>
    </location>
</feature>
<sequence length="320" mass="34288">MLGKSVLTAGLAATAAQAFVVIPIADADRAISDLLPFDAPPGRGTVPELDDVQEPVRTKVQQLGYKFHVYPIAKEEEGQHLELIGVDLSIIEVGGSFVKGIPEVKVQLVKNGDRLAIAEVVTESPRLPDFGAHCTTLFCKWKAFFTERMAMLGRPGASCHDDDASPPDSHDPPFRPPHGRPHGRPHGGPPLHLPAPSRPLGMPHGIPPHHPAMSPGGFHEGQFPHPGPFHHGPPGHRHHGLSHVFFMFLTHILLPILTGIIAGITASLIGMALVSLVVRVFNADPAEAIMSEEKAGLIQEEDDDVEPPPSYSDDATPASK</sequence>
<keyword evidence="2" id="KW-0812">Transmembrane</keyword>
<keyword evidence="2" id="KW-1133">Transmembrane helix</keyword>
<feature type="chain" id="PRO_5040236229" description="DUF7728 domain-containing protein" evidence="3">
    <location>
        <begin position="19"/>
        <end position="320"/>
    </location>
</feature>
<evidence type="ECO:0000256" key="1">
    <source>
        <dbReference type="SAM" id="MobiDB-lite"/>
    </source>
</evidence>
<feature type="signal peptide" evidence="3">
    <location>
        <begin position="1"/>
        <end position="18"/>
    </location>
</feature>
<dbReference type="InterPro" id="IPR056145">
    <property type="entry name" value="DUF7728"/>
</dbReference>
<evidence type="ECO:0000259" key="4">
    <source>
        <dbReference type="Pfam" id="PF24854"/>
    </source>
</evidence>
<protein>
    <recommendedName>
        <fullName evidence="4">DUF7728 domain-containing protein</fullName>
    </recommendedName>
</protein>
<feature type="transmembrane region" description="Helical" evidence="2">
    <location>
        <begin position="252"/>
        <end position="281"/>
    </location>
</feature>
<dbReference type="AlphaFoldDB" id="A0A9P1GUT4"/>
<feature type="compositionally biased region" description="Pro residues" evidence="1">
    <location>
        <begin position="187"/>
        <end position="197"/>
    </location>
</feature>
<keyword evidence="6" id="KW-1185">Reference proteome</keyword>
<dbReference type="PANTHER" id="PTHR40622">
    <property type="match status" value="1"/>
</dbReference>
<dbReference type="EMBL" id="CALLCH030000001">
    <property type="protein sequence ID" value="CAI4210979.1"/>
    <property type="molecule type" value="Genomic_DNA"/>
</dbReference>
<feature type="compositionally biased region" description="Basic and acidic residues" evidence="1">
    <location>
        <begin position="159"/>
        <end position="173"/>
    </location>
</feature>
<organism evidence="5 6">
    <name type="scientific">Parascedosporium putredinis</name>
    <dbReference type="NCBI Taxonomy" id="1442378"/>
    <lineage>
        <taxon>Eukaryota</taxon>
        <taxon>Fungi</taxon>
        <taxon>Dikarya</taxon>
        <taxon>Ascomycota</taxon>
        <taxon>Pezizomycotina</taxon>
        <taxon>Sordariomycetes</taxon>
        <taxon>Hypocreomycetidae</taxon>
        <taxon>Microascales</taxon>
        <taxon>Microascaceae</taxon>
        <taxon>Parascedosporium</taxon>
    </lineage>
</organism>
<dbReference type="Proteomes" id="UP000838763">
    <property type="component" value="Unassembled WGS sequence"/>
</dbReference>
<dbReference type="PANTHER" id="PTHR40622:SF1">
    <property type="match status" value="1"/>
</dbReference>
<feature type="compositionally biased region" description="Low complexity" evidence="1">
    <location>
        <begin position="215"/>
        <end position="232"/>
    </location>
</feature>
<evidence type="ECO:0000313" key="5">
    <source>
        <dbReference type="EMBL" id="CAI4210979.1"/>
    </source>
</evidence>
<feature type="domain" description="DUF7728" evidence="4">
    <location>
        <begin position="56"/>
        <end position="123"/>
    </location>
</feature>
<gene>
    <name evidence="5" type="ORF">PPNO1_LOCUS775</name>
</gene>
<evidence type="ECO:0000256" key="3">
    <source>
        <dbReference type="SAM" id="SignalP"/>
    </source>
</evidence>
<comment type="caution">
    <text evidence="5">The sequence shown here is derived from an EMBL/GenBank/DDBJ whole genome shotgun (WGS) entry which is preliminary data.</text>
</comment>
<dbReference type="Pfam" id="PF24854">
    <property type="entry name" value="DUF7728"/>
    <property type="match status" value="1"/>
</dbReference>